<protein>
    <submittedName>
        <fullName evidence="1">IPExxxVDY family protein</fullName>
    </submittedName>
</protein>
<dbReference type="EMBL" id="JBHUOL010000012">
    <property type="protein sequence ID" value="MFD2908422.1"/>
    <property type="molecule type" value="Genomic_DNA"/>
</dbReference>
<dbReference type="NCBIfam" id="NF033205">
    <property type="entry name" value="IPExxxVDY"/>
    <property type="match status" value="1"/>
</dbReference>
<evidence type="ECO:0000313" key="1">
    <source>
        <dbReference type="EMBL" id="MFD2908422.1"/>
    </source>
</evidence>
<dbReference type="Proteomes" id="UP001597549">
    <property type="component" value="Unassembled WGS sequence"/>
</dbReference>
<sequence length="157" mass="18076">MITHKIPINDFISEDYELIAIHSSLDDYKLAYTINAALDIRLKKNDSNLEIEIEEGKSAFSNYVFDDEENDVVWTLIENKTTILTSKNKTSQLFDAVDITVFLLPEFRKADYLLKIENIDSYFNEEEIIGKILAIKNITTAYALDPTNLKSKNNLIF</sequence>
<proteinExistence type="predicted"/>
<evidence type="ECO:0000313" key="2">
    <source>
        <dbReference type="Proteomes" id="UP001597549"/>
    </source>
</evidence>
<reference evidence="2" key="1">
    <citation type="journal article" date="2019" name="Int. J. Syst. Evol. Microbiol.">
        <title>The Global Catalogue of Microorganisms (GCM) 10K type strain sequencing project: providing services to taxonomists for standard genome sequencing and annotation.</title>
        <authorList>
            <consortium name="The Broad Institute Genomics Platform"/>
            <consortium name="The Broad Institute Genome Sequencing Center for Infectious Disease"/>
            <person name="Wu L."/>
            <person name="Ma J."/>
        </authorList>
    </citation>
    <scope>NUCLEOTIDE SEQUENCE [LARGE SCALE GENOMIC DNA]</scope>
    <source>
        <strain evidence="2">KCTC 52644</strain>
    </source>
</reference>
<comment type="caution">
    <text evidence="1">The sequence shown here is derived from an EMBL/GenBank/DDBJ whole genome shotgun (WGS) entry which is preliminary data.</text>
</comment>
<dbReference type="RefSeq" id="WP_379805933.1">
    <property type="nucleotide sequence ID" value="NZ_JBHUOL010000012.1"/>
</dbReference>
<gene>
    <name evidence="1" type="ORF">ACFSX9_06710</name>
</gene>
<name>A0ABW5Z6T7_9FLAO</name>
<dbReference type="InterPro" id="IPR047690">
    <property type="entry name" value="IPExxxVDY_fam"/>
</dbReference>
<keyword evidence="2" id="KW-1185">Reference proteome</keyword>
<accession>A0ABW5Z6T7</accession>
<organism evidence="1 2">
    <name type="scientific">Flavobacterium ardleyense</name>
    <dbReference type="NCBI Taxonomy" id="2038737"/>
    <lineage>
        <taxon>Bacteria</taxon>
        <taxon>Pseudomonadati</taxon>
        <taxon>Bacteroidota</taxon>
        <taxon>Flavobacteriia</taxon>
        <taxon>Flavobacteriales</taxon>
        <taxon>Flavobacteriaceae</taxon>
        <taxon>Flavobacterium</taxon>
    </lineage>
</organism>